<feature type="transmembrane region" description="Helical" evidence="10">
    <location>
        <begin position="191"/>
        <end position="217"/>
    </location>
</feature>
<dbReference type="GO" id="GO:0005886">
    <property type="term" value="C:plasma membrane"/>
    <property type="evidence" value="ECO:0007669"/>
    <property type="project" value="UniProtKB-SubCell"/>
</dbReference>
<dbReference type="GO" id="GO:0015297">
    <property type="term" value="F:antiporter activity"/>
    <property type="evidence" value="ECO:0007669"/>
    <property type="project" value="UniProtKB-KW"/>
</dbReference>
<feature type="transmembrane region" description="Helical" evidence="10">
    <location>
        <begin position="392"/>
        <end position="411"/>
    </location>
</feature>
<accession>A0A6N3B6T2</accession>
<keyword evidence="7" id="KW-0406">Ion transport</keyword>
<evidence type="ECO:0000256" key="2">
    <source>
        <dbReference type="ARBA" id="ARBA00022448"/>
    </source>
</evidence>
<feature type="transmembrane region" description="Helical" evidence="10">
    <location>
        <begin position="98"/>
        <end position="119"/>
    </location>
</feature>
<keyword evidence="2" id="KW-0813">Transport</keyword>
<dbReference type="RefSeq" id="WP_008617749.1">
    <property type="nucleotide sequence ID" value="NZ_CABMOJ010000008.1"/>
</dbReference>
<organism evidence="11">
    <name type="scientific">Paraprevotella clara</name>
    <dbReference type="NCBI Taxonomy" id="454154"/>
    <lineage>
        <taxon>Bacteria</taxon>
        <taxon>Pseudomonadati</taxon>
        <taxon>Bacteroidota</taxon>
        <taxon>Bacteroidia</taxon>
        <taxon>Bacteroidales</taxon>
        <taxon>Prevotellaceae</taxon>
        <taxon>Paraprevotella</taxon>
    </lineage>
</organism>
<proteinExistence type="predicted"/>
<feature type="transmembrane region" description="Helical" evidence="10">
    <location>
        <begin position="328"/>
        <end position="349"/>
    </location>
</feature>
<name>A0A6N3B6T2_9BACT</name>
<dbReference type="InterPro" id="IPR048279">
    <property type="entry name" value="MdtK-like"/>
</dbReference>
<dbReference type="EMBL" id="CACRUT010000008">
    <property type="protein sequence ID" value="VYT97486.1"/>
    <property type="molecule type" value="Genomic_DNA"/>
</dbReference>
<feature type="transmembrane region" description="Helical" evidence="10">
    <location>
        <begin position="355"/>
        <end position="380"/>
    </location>
</feature>
<sequence>MGTKNALTEKVYSGKDIMRIAYPILISLLMEQMIGMTDTAFLGRVGEVELGAAAIAGIYYLAVFMMGFGFGIGAQILIARRNGEKHYGEIGEIFYQGIYFMLGLALFAFVLTKIISPLLLPVIVSSPHICEAALSYIDWRIFGFFFSFIAVMFRAFFVGTTQTKTLTLNSVIMVLSNVVFNYILVFGKFGFPALGIAGAAIGSSLAELVSVVFFILYTYRRVDLVKYGLVHPVRYSWRKLRRMLDVSFWTMIQNFISLSTWFLFFLFVEHLGERALAVTNVVRNISGIPFMVVAAFASTCSALVSNLIGAGREDMVMSTIRQHVRLTFMIVLPMVGCFALFPRVILGVYTNIPDLIAAAIPSLWVYCTTPLLIAPGNIYFQAVSGTGNTRKAFILELVTLSFYTLYIYVIIQHLRFDVAWCWTSEHVYGFCILLLCYAYMRGGSWKLKKI</sequence>
<dbReference type="Pfam" id="PF01554">
    <property type="entry name" value="MatE"/>
    <property type="match status" value="2"/>
</dbReference>
<feature type="transmembrane region" description="Helical" evidence="10">
    <location>
        <begin position="417"/>
        <end position="440"/>
    </location>
</feature>
<feature type="transmembrane region" description="Helical" evidence="10">
    <location>
        <begin position="57"/>
        <end position="78"/>
    </location>
</feature>
<feature type="transmembrane region" description="Helical" evidence="10">
    <location>
        <begin position="246"/>
        <end position="268"/>
    </location>
</feature>
<keyword evidence="8 10" id="KW-0472">Membrane</keyword>
<dbReference type="GO" id="GO:0042910">
    <property type="term" value="F:xenobiotic transmembrane transporter activity"/>
    <property type="evidence" value="ECO:0007669"/>
    <property type="project" value="InterPro"/>
</dbReference>
<evidence type="ECO:0000256" key="1">
    <source>
        <dbReference type="ARBA" id="ARBA00004651"/>
    </source>
</evidence>
<keyword evidence="4" id="KW-1003">Cell membrane</keyword>
<keyword evidence="6 10" id="KW-1133">Transmembrane helix</keyword>
<feature type="transmembrane region" description="Helical" evidence="10">
    <location>
        <begin position="288"/>
        <end position="308"/>
    </location>
</feature>
<evidence type="ECO:0000256" key="3">
    <source>
        <dbReference type="ARBA" id="ARBA00022449"/>
    </source>
</evidence>
<dbReference type="PANTHER" id="PTHR43298">
    <property type="entry name" value="MULTIDRUG RESISTANCE PROTEIN NORM-RELATED"/>
    <property type="match status" value="1"/>
</dbReference>
<dbReference type="InterPro" id="IPR050222">
    <property type="entry name" value="MATE_MdtK"/>
</dbReference>
<evidence type="ECO:0000256" key="5">
    <source>
        <dbReference type="ARBA" id="ARBA00022692"/>
    </source>
</evidence>
<comment type="subcellular location">
    <subcellularLocation>
        <location evidence="1">Cell membrane</location>
        <topology evidence="1">Multi-pass membrane protein</topology>
    </subcellularLocation>
</comment>
<gene>
    <name evidence="11" type="primary">norM_2</name>
    <name evidence="11" type="ORF">PCLFYP37_01611</name>
</gene>
<feature type="transmembrane region" description="Helical" evidence="10">
    <location>
        <begin position="20"/>
        <end position="37"/>
    </location>
</feature>
<evidence type="ECO:0000313" key="11">
    <source>
        <dbReference type="EMBL" id="VYT97486.1"/>
    </source>
</evidence>
<dbReference type="GeneID" id="93556372"/>
<evidence type="ECO:0000256" key="10">
    <source>
        <dbReference type="SAM" id="Phobius"/>
    </source>
</evidence>
<keyword evidence="3" id="KW-0050">Antiport</keyword>
<dbReference type="AlphaFoldDB" id="A0A6N3B6T2"/>
<dbReference type="PANTHER" id="PTHR43298:SF2">
    <property type="entry name" value="FMN_FAD EXPORTER YEEO-RELATED"/>
    <property type="match status" value="1"/>
</dbReference>
<dbReference type="InterPro" id="IPR002528">
    <property type="entry name" value="MATE_fam"/>
</dbReference>
<dbReference type="GO" id="GO:0006811">
    <property type="term" value="P:monoatomic ion transport"/>
    <property type="evidence" value="ECO:0007669"/>
    <property type="project" value="UniProtKB-KW"/>
</dbReference>
<evidence type="ECO:0000256" key="4">
    <source>
        <dbReference type="ARBA" id="ARBA00022475"/>
    </source>
</evidence>
<evidence type="ECO:0000256" key="6">
    <source>
        <dbReference type="ARBA" id="ARBA00022989"/>
    </source>
</evidence>
<keyword evidence="5 10" id="KW-0812">Transmembrane</keyword>
<protein>
    <recommendedName>
        <fullName evidence="9">Multidrug-efflux transporter</fullName>
    </recommendedName>
</protein>
<evidence type="ECO:0000256" key="9">
    <source>
        <dbReference type="ARBA" id="ARBA00031636"/>
    </source>
</evidence>
<feature type="transmembrane region" description="Helical" evidence="10">
    <location>
        <begin position="139"/>
        <end position="159"/>
    </location>
</feature>
<feature type="transmembrane region" description="Helical" evidence="10">
    <location>
        <begin position="166"/>
        <end position="185"/>
    </location>
</feature>
<dbReference type="NCBIfam" id="TIGR00797">
    <property type="entry name" value="matE"/>
    <property type="match status" value="1"/>
</dbReference>
<dbReference type="PIRSF" id="PIRSF006603">
    <property type="entry name" value="DinF"/>
    <property type="match status" value="1"/>
</dbReference>
<evidence type="ECO:0000256" key="8">
    <source>
        <dbReference type="ARBA" id="ARBA00023136"/>
    </source>
</evidence>
<dbReference type="CDD" id="cd13133">
    <property type="entry name" value="MATE_like_7"/>
    <property type="match status" value="1"/>
</dbReference>
<evidence type="ECO:0000256" key="7">
    <source>
        <dbReference type="ARBA" id="ARBA00023065"/>
    </source>
</evidence>
<reference evidence="11" key="1">
    <citation type="submission" date="2019-11" db="EMBL/GenBank/DDBJ databases">
        <authorList>
            <person name="Feng L."/>
        </authorList>
    </citation>
    <scope>NUCLEOTIDE SEQUENCE</scope>
    <source>
        <strain evidence="11">PclaraLFYP37</strain>
    </source>
</reference>